<feature type="transmembrane region" description="Helical" evidence="5">
    <location>
        <begin position="32"/>
        <end position="59"/>
    </location>
</feature>
<keyword evidence="8" id="KW-1185">Reference proteome</keyword>
<dbReference type="Pfam" id="PF06271">
    <property type="entry name" value="RDD"/>
    <property type="match status" value="1"/>
</dbReference>
<dbReference type="AlphaFoldDB" id="A0A3Q8XPK8"/>
<gene>
    <name evidence="7" type="ORF">D5400_15050</name>
</gene>
<protein>
    <submittedName>
        <fullName evidence="7">RDD family protein</fullName>
    </submittedName>
</protein>
<sequence length="161" mass="17658">MTTQAHIDEAVPLQTGALDDWRSYEGVRTRRMLAFCIDYTIVLLLSIPVAVIVFFIGLLTLGLGWALYGVLFALVALPYVGFTMGGPNQATPGMRLMGIMVARTDGRPVDTMLAMVHAVVFWAGNVILTPLILLASLFLDRKRLVHDMLLGTVVLRTSALR</sequence>
<feature type="transmembrane region" description="Helical" evidence="5">
    <location>
        <begin position="65"/>
        <end position="85"/>
    </location>
</feature>
<evidence type="ECO:0000313" key="8">
    <source>
        <dbReference type="Proteomes" id="UP000268192"/>
    </source>
</evidence>
<accession>A0A3Q8XPK8</accession>
<evidence type="ECO:0000256" key="3">
    <source>
        <dbReference type="ARBA" id="ARBA00022989"/>
    </source>
</evidence>
<keyword evidence="2 5" id="KW-0812">Transmembrane</keyword>
<dbReference type="Proteomes" id="UP000268192">
    <property type="component" value="Chromosome"/>
</dbReference>
<reference evidence="7 8" key="1">
    <citation type="submission" date="2018-09" db="EMBL/GenBank/DDBJ databases">
        <title>Marinorhizobium profundi gen. nov., sp. nov., isolated from a deep-sea sediment sample from the New Britain Trench and proposal of Marinorhizobiaceae fam. nov. in the order Rhizobiales of the class Alphaproteobacteria.</title>
        <authorList>
            <person name="Cao J."/>
        </authorList>
    </citation>
    <scope>NUCLEOTIDE SEQUENCE [LARGE SCALE GENOMIC DNA]</scope>
    <source>
        <strain evidence="7 8">WS11</strain>
    </source>
</reference>
<feature type="domain" description="RDD" evidence="6">
    <location>
        <begin position="29"/>
        <end position="150"/>
    </location>
</feature>
<dbReference type="RefSeq" id="WP_126010736.1">
    <property type="nucleotide sequence ID" value="NZ_CP032509.1"/>
</dbReference>
<dbReference type="EMBL" id="CP032509">
    <property type="protein sequence ID" value="AZN72414.1"/>
    <property type="molecule type" value="Genomic_DNA"/>
</dbReference>
<name>A0A3Q8XPK8_9HYPH</name>
<dbReference type="KEGG" id="abaw:D5400_15050"/>
<dbReference type="OrthoDB" id="7270324at2"/>
<dbReference type="InterPro" id="IPR010432">
    <property type="entry name" value="RDD"/>
</dbReference>
<dbReference type="GO" id="GO:0016020">
    <property type="term" value="C:membrane"/>
    <property type="evidence" value="ECO:0007669"/>
    <property type="project" value="UniProtKB-SubCell"/>
</dbReference>
<evidence type="ECO:0000256" key="5">
    <source>
        <dbReference type="SAM" id="Phobius"/>
    </source>
</evidence>
<evidence type="ECO:0000256" key="2">
    <source>
        <dbReference type="ARBA" id="ARBA00022692"/>
    </source>
</evidence>
<evidence type="ECO:0000256" key="1">
    <source>
        <dbReference type="ARBA" id="ARBA00004141"/>
    </source>
</evidence>
<keyword evidence="4 5" id="KW-0472">Membrane</keyword>
<proteinExistence type="predicted"/>
<feature type="transmembrane region" description="Helical" evidence="5">
    <location>
        <begin position="113"/>
        <end position="139"/>
    </location>
</feature>
<organism evidence="7 8">
    <name type="scientific">Georhizobium profundi</name>
    <dbReference type="NCBI Taxonomy" id="2341112"/>
    <lineage>
        <taxon>Bacteria</taxon>
        <taxon>Pseudomonadati</taxon>
        <taxon>Pseudomonadota</taxon>
        <taxon>Alphaproteobacteria</taxon>
        <taxon>Hyphomicrobiales</taxon>
        <taxon>Rhizobiaceae</taxon>
        <taxon>Georhizobium</taxon>
    </lineage>
</organism>
<keyword evidence="3 5" id="KW-1133">Transmembrane helix</keyword>
<evidence type="ECO:0000313" key="7">
    <source>
        <dbReference type="EMBL" id="AZN72414.1"/>
    </source>
</evidence>
<comment type="subcellular location">
    <subcellularLocation>
        <location evidence="1">Membrane</location>
        <topology evidence="1">Multi-pass membrane protein</topology>
    </subcellularLocation>
</comment>
<evidence type="ECO:0000256" key="4">
    <source>
        <dbReference type="ARBA" id="ARBA00023136"/>
    </source>
</evidence>
<evidence type="ECO:0000259" key="6">
    <source>
        <dbReference type="Pfam" id="PF06271"/>
    </source>
</evidence>